<evidence type="ECO:0000256" key="5">
    <source>
        <dbReference type="ARBA" id="ARBA00023088"/>
    </source>
</evidence>
<evidence type="ECO:0000313" key="9">
    <source>
        <dbReference type="EMBL" id="HJB37714.1"/>
    </source>
</evidence>
<evidence type="ECO:0000259" key="8">
    <source>
        <dbReference type="Pfam" id="PF05738"/>
    </source>
</evidence>
<feature type="transmembrane region" description="Helical" evidence="7">
    <location>
        <begin position="1524"/>
        <end position="1543"/>
    </location>
</feature>
<keyword evidence="5" id="KW-0572">Peptidoglycan-anchor</keyword>
<reference evidence="9" key="2">
    <citation type="submission" date="2021-04" db="EMBL/GenBank/DDBJ databases">
        <authorList>
            <person name="Gilroy R."/>
        </authorList>
    </citation>
    <scope>NUCLEOTIDE SEQUENCE</scope>
    <source>
        <strain evidence="9">ChiBcolR8-3208</strain>
    </source>
</reference>
<dbReference type="InterPro" id="IPR008454">
    <property type="entry name" value="Collagen-bd_Cna-like_B-typ_dom"/>
</dbReference>
<comment type="caution">
    <text evidence="9">The sequence shown here is derived from an EMBL/GenBank/DDBJ whole genome shotgun (WGS) entry which is preliminary data.</text>
</comment>
<feature type="transmembrane region" description="Helical" evidence="7">
    <location>
        <begin position="21"/>
        <end position="44"/>
    </location>
</feature>
<keyword evidence="4" id="KW-0732">Signal</keyword>
<name>A0A9D2RZH4_9FIRM</name>
<keyword evidence="7" id="KW-1133">Transmembrane helix</keyword>
<evidence type="ECO:0000256" key="3">
    <source>
        <dbReference type="ARBA" id="ARBA00022525"/>
    </source>
</evidence>
<keyword evidence="7" id="KW-0472">Membrane</keyword>
<dbReference type="GO" id="GO:0007155">
    <property type="term" value="P:cell adhesion"/>
    <property type="evidence" value="ECO:0007669"/>
    <property type="project" value="InterPro"/>
</dbReference>
<organism evidence="9 10">
    <name type="scientific">Candidatus Acutalibacter ornithocaccae</name>
    <dbReference type="NCBI Taxonomy" id="2838416"/>
    <lineage>
        <taxon>Bacteria</taxon>
        <taxon>Bacillati</taxon>
        <taxon>Bacillota</taxon>
        <taxon>Clostridia</taxon>
        <taxon>Eubacteriales</taxon>
        <taxon>Acutalibacteraceae</taxon>
        <taxon>Acutalibacter</taxon>
    </lineage>
</organism>
<evidence type="ECO:0000256" key="4">
    <source>
        <dbReference type="ARBA" id="ARBA00022729"/>
    </source>
</evidence>
<dbReference type="Gene3D" id="2.60.40.10">
    <property type="entry name" value="Immunoglobulins"/>
    <property type="match status" value="1"/>
</dbReference>
<dbReference type="CDD" id="cd00222">
    <property type="entry name" value="CollagenBindB"/>
    <property type="match status" value="1"/>
</dbReference>
<dbReference type="InterPro" id="IPR008966">
    <property type="entry name" value="Adhesion_dom_sf"/>
</dbReference>
<feature type="region of interest" description="Disordered" evidence="6">
    <location>
        <begin position="554"/>
        <end position="579"/>
    </location>
</feature>
<dbReference type="SUPFAM" id="SSF49401">
    <property type="entry name" value="Bacterial adhesins"/>
    <property type="match status" value="1"/>
</dbReference>
<dbReference type="Gene3D" id="2.60.40.1140">
    <property type="entry name" value="Collagen-binding surface protein Cna, B-type domain"/>
    <property type="match status" value="1"/>
</dbReference>
<feature type="compositionally biased region" description="Acidic residues" evidence="6">
    <location>
        <begin position="554"/>
        <end position="563"/>
    </location>
</feature>
<proteinExistence type="predicted"/>
<keyword evidence="7" id="KW-0812">Transmembrane</keyword>
<reference evidence="9" key="1">
    <citation type="journal article" date="2021" name="PeerJ">
        <title>Extensive microbial diversity within the chicken gut microbiome revealed by metagenomics and culture.</title>
        <authorList>
            <person name="Gilroy R."/>
            <person name="Ravi A."/>
            <person name="Getino M."/>
            <person name="Pursley I."/>
            <person name="Horton D.L."/>
            <person name="Alikhan N.F."/>
            <person name="Baker D."/>
            <person name="Gharbi K."/>
            <person name="Hall N."/>
            <person name="Watson M."/>
            <person name="Adriaenssens E.M."/>
            <person name="Foster-Nyarko E."/>
            <person name="Jarju S."/>
            <person name="Secka A."/>
            <person name="Antonio M."/>
            <person name="Oren A."/>
            <person name="Chaudhuri R.R."/>
            <person name="La Ragione R."/>
            <person name="Hildebrand F."/>
            <person name="Pallen M.J."/>
        </authorList>
    </citation>
    <scope>NUCLEOTIDE SEQUENCE</scope>
    <source>
        <strain evidence="9">ChiBcolR8-3208</strain>
    </source>
</reference>
<comment type="subcellular location">
    <subcellularLocation>
        <location evidence="1">Secreted</location>
        <location evidence="1">Cell wall</location>
    </subcellularLocation>
</comment>
<evidence type="ECO:0000256" key="7">
    <source>
        <dbReference type="SAM" id="Phobius"/>
    </source>
</evidence>
<accession>A0A9D2RZH4</accession>
<dbReference type="Proteomes" id="UP000824214">
    <property type="component" value="Unassembled WGS sequence"/>
</dbReference>
<dbReference type="InterPro" id="IPR013783">
    <property type="entry name" value="Ig-like_fold"/>
</dbReference>
<gene>
    <name evidence="9" type="ORF">H9942_06555</name>
</gene>
<dbReference type="Pfam" id="PF05738">
    <property type="entry name" value="Cna_B"/>
    <property type="match status" value="1"/>
</dbReference>
<evidence type="ECO:0000313" key="10">
    <source>
        <dbReference type="Proteomes" id="UP000824214"/>
    </source>
</evidence>
<dbReference type="SUPFAM" id="SSF49478">
    <property type="entry name" value="Cna protein B-type domain"/>
    <property type="match status" value="1"/>
</dbReference>
<evidence type="ECO:0000256" key="6">
    <source>
        <dbReference type="SAM" id="MobiDB-lite"/>
    </source>
</evidence>
<keyword evidence="2" id="KW-0134">Cell wall</keyword>
<dbReference type="Gene3D" id="2.60.40.1280">
    <property type="match status" value="1"/>
</dbReference>
<evidence type="ECO:0000256" key="1">
    <source>
        <dbReference type="ARBA" id="ARBA00004191"/>
    </source>
</evidence>
<dbReference type="InterPro" id="IPR011252">
    <property type="entry name" value="Fibrogen-bd_dom1"/>
</dbReference>
<dbReference type="EMBL" id="DWXZ01000136">
    <property type="protein sequence ID" value="HJB37714.1"/>
    <property type="molecule type" value="Genomic_DNA"/>
</dbReference>
<evidence type="ECO:0000256" key="2">
    <source>
        <dbReference type="ARBA" id="ARBA00022512"/>
    </source>
</evidence>
<keyword evidence="3" id="KW-0964">Secreted</keyword>
<protein>
    <submittedName>
        <fullName evidence="9">Cna B-type domain-containing protein</fullName>
    </submittedName>
</protein>
<feature type="domain" description="CNA-B" evidence="8">
    <location>
        <begin position="1406"/>
        <end position="1495"/>
    </location>
</feature>
<sequence>MKPQDENRKLREYIRQSKQRRRWHGLTAVLATAAAVLTLCVMVLPAVTLENNPQALACQLDLHTHTDSCYDEEGELVCGYADFVAHTHDSSCYGEDGALICPLEERKPHTHTESCYQETETLVCGQEETQGHTHTEACYDTQLVCSQEESQGHTHTGHVHTDACYTVTQTRICESTEPDHVHTEECHEAHQELTCTQDTGCYDANGNLVCGLEETQGHTHTQACYETQLVCGQEETEPHTHTDNCYQVQRELVCGQEEVILHTHTEECRDEEGNLTCGMVEVKEHVHDETCLPEEEVASHTLAAQNEAVATDFGPYITSTQVQVKSGDQWVDIVDGTVTDGSSIQVTIYYSITDSNIVTADNNIIYYQLPNGIRLTKEENGPVEVGDKNAGTYTITRDGRITITFNENFADGSPFSGNISFHGEVSLADIEGDDGIVFGGTGGTITIVPDAGDTSLHIEKTGEYKQAEGKMYYTVTVSSEDGSDGPIHYTDKFLNPTGGIAYEEESIRVLDSAGQQVEVEIDFKTGSTWFEIPNLPQLGPGEYYAISYTATVDPDDTTTEDGSLEARNQASAADESNQVSTIHEMEISGPRIEKIGVYNPSTREVVWTVYLYNPRGYDLEGKTLSDTMTWTYGGETLEQVITSATLTPYIGETPGESVAIKLPYTFPVDSKKSYILTYTTSLPEDAAVGADLSVTNTAWLDNWKTEYTIDGTVPGKTGLVKTFTGQGDGDAVESDLNWSSIITFPQGTLKAGTLDSLRYVDIIQDAVNEGWQLQAGTHYTTPELLQQLVAAPVEGYTQLDALEYGTDYTIQVVTAADFQTTLGKTYYNATGVGYVYNEVEFDQLFSGFTFDGKTYQFNWQVLQEVADGTPIAMFAIEFTEAAVTKVNNAGQISISYSTHYDLSDVTGNGTYALVNGGRTPSNSAAANTETALLAQLNKQVSTIGGHDYALESNAYTDGPAKMDVGDTDGNIYYRILLYNFGDEIFLQDTMWATQNGGNISVDSIQVYDPITGNLLETLEIWGADGHFGKEHDYYGIYNLKNLGAYRGYIIGLYYHVDVSAQVAEGETKTITNTVKWTDVAEDSVDTTVTNSKPTLEKESALADGENNRVYYYVTINPGAKDLLPDGGNLQLEDTLTLPNGVSATLRPETIKLYTYNAENADGHYLGEDISDNPVFRVDQTEGEENSYIFTVPDQTACVVVYAYEIDRGTYAGDNIEVSNAAMLMGSAVISAGDEIQLDNQGSSSEANKATLTIYKIGDNDYANLLNGVQFDLYRYELQEDGTTYDWEQTDITAEGEIGEGGQHFITGGDGPEGAIILNFLEEEDGGGSYYNTIYKLVEYSTIEGYALDPTPRYYVWGKDGMSADQTAAEMDDVLKKAGVLWEKVTFIPYGGSMTDTISNEPTTTEITVTKTWQGAEGTPLEEGLPDSVEVTLYQQTDGGEPVQYGESVTLTGETNWTYTWNQLPKEVDGQAVTYTVVETPIPGWEASYDYGEGATGITEGTIQIINTKQSTFTLPETGGVGPTLVAIAGVPLVGAAGVVYWNLRRKRRRGGKGP</sequence>
<feature type="compositionally biased region" description="Polar residues" evidence="6">
    <location>
        <begin position="566"/>
        <end position="579"/>
    </location>
</feature>